<keyword evidence="2" id="KW-1185">Reference proteome</keyword>
<reference evidence="1 2" key="1">
    <citation type="journal article" date="2013" name="Curr. Biol.">
        <title>The Genome of the Foraminiferan Reticulomyxa filosa.</title>
        <authorList>
            <person name="Glockner G."/>
            <person name="Hulsmann N."/>
            <person name="Schleicher M."/>
            <person name="Noegel A.A."/>
            <person name="Eichinger L."/>
            <person name="Gallinger C."/>
            <person name="Pawlowski J."/>
            <person name="Sierra R."/>
            <person name="Euteneuer U."/>
            <person name="Pillet L."/>
            <person name="Moustafa A."/>
            <person name="Platzer M."/>
            <person name="Groth M."/>
            <person name="Szafranski K."/>
            <person name="Schliwa M."/>
        </authorList>
    </citation>
    <scope>NUCLEOTIDE SEQUENCE [LARGE SCALE GENOMIC DNA]</scope>
</reference>
<gene>
    <name evidence="1" type="ORF">RFI_35604</name>
</gene>
<protein>
    <submittedName>
        <fullName evidence="1">Uncharacterized protein</fullName>
    </submittedName>
</protein>
<sequence>MIELMYFFLDLKKGFQCSKGVARDFLSFVKVSKETNPYVFSPEAQFAIKGEFFAGNLQFAKKLMNKDPDMKTITDLQYAEMIEVIQSNCPKITQTSHLHQTAFYKYLFGQFTHLADSVFLQNVDE</sequence>
<comment type="caution">
    <text evidence="1">The sequence shown here is derived from an EMBL/GenBank/DDBJ whole genome shotgun (WGS) entry which is preliminary data.</text>
</comment>
<name>X6LJQ0_RETFI</name>
<proteinExistence type="predicted"/>
<accession>X6LJQ0</accession>
<organism evidence="1 2">
    <name type="scientific">Reticulomyxa filosa</name>
    <dbReference type="NCBI Taxonomy" id="46433"/>
    <lineage>
        <taxon>Eukaryota</taxon>
        <taxon>Sar</taxon>
        <taxon>Rhizaria</taxon>
        <taxon>Retaria</taxon>
        <taxon>Foraminifera</taxon>
        <taxon>Monothalamids</taxon>
        <taxon>Reticulomyxidae</taxon>
        <taxon>Reticulomyxa</taxon>
    </lineage>
</organism>
<dbReference type="EMBL" id="ASPP01037286">
    <property type="protein sequence ID" value="ETO01834.1"/>
    <property type="molecule type" value="Genomic_DNA"/>
</dbReference>
<evidence type="ECO:0000313" key="2">
    <source>
        <dbReference type="Proteomes" id="UP000023152"/>
    </source>
</evidence>
<dbReference type="AlphaFoldDB" id="X6LJQ0"/>
<dbReference type="Proteomes" id="UP000023152">
    <property type="component" value="Unassembled WGS sequence"/>
</dbReference>
<evidence type="ECO:0000313" key="1">
    <source>
        <dbReference type="EMBL" id="ETO01834.1"/>
    </source>
</evidence>